<feature type="transmembrane region" description="Helical" evidence="7">
    <location>
        <begin position="97"/>
        <end position="120"/>
    </location>
</feature>
<evidence type="ECO:0000256" key="5">
    <source>
        <dbReference type="ARBA" id="ARBA00022989"/>
    </source>
</evidence>
<feature type="transmembrane region" description="Helical" evidence="7">
    <location>
        <begin position="305"/>
        <end position="323"/>
    </location>
</feature>
<dbReference type="PANTHER" id="PTHR10283">
    <property type="entry name" value="SOLUTE CARRIER FAMILY 13 MEMBER"/>
    <property type="match status" value="1"/>
</dbReference>
<feature type="transmembrane region" description="Helical" evidence="7">
    <location>
        <begin position="402"/>
        <end position="420"/>
    </location>
</feature>
<evidence type="ECO:0000256" key="2">
    <source>
        <dbReference type="ARBA" id="ARBA00006772"/>
    </source>
</evidence>
<dbReference type="EMBL" id="JACOPQ010000003">
    <property type="protein sequence ID" value="MBC5736436.1"/>
    <property type="molecule type" value="Genomic_DNA"/>
</dbReference>
<comment type="subcellular location">
    <subcellularLocation>
        <location evidence="1">Membrane</location>
        <topology evidence="1">Multi-pass membrane protein</topology>
    </subcellularLocation>
</comment>
<dbReference type="AlphaFoldDB" id="A0A8J6JBJ1"/>
<evidence type="ECO:0000313" key="10">
    <source>
        <dbReference type="Proteomes" id="UP000607645"/>
    </source>
</evidence>
<dbReference type="PANTHER" id="PTHR10283:SF82">
    <property type="entry name" value="SOLUTE CARRIER FAMILY 13 MEMBER 2"/>
    <property type="match status" value="1"/>
</dbReference>
<feature type="transmembrane region" description="Helical" evidence="7">
    <location>
        <begin position="335"/>
        <end position="357"/>
    </location>
</feature>
<feature type="transmembrane region" description="Helical" evidence="7">
    <location>
        <begin position="140"/>
        <end position="167"/>
    </location>
</feature>
<comment type="similarity">
    <text evidence="2">Belongs to the SLC13A/DASS transporter (TC 2.A.47) family. NADC subfamily.</text>
</comment>
<keyword evidence="6 7" id="KW-0472">Membrane</keyword>
<dbReference type="InterPro" id="IPR004680">
    <property type="entry name" value="Cit_transptr-like_dom"/>
</dbReference>
<evidence type="ECO:0000256" key="7">
    <source>
        <dbReference type="SAM" id="Phobius"/>
    </source>
</evidence>
<feature type="transmembrane region" description="Helical" evidence="7">
    <location>
        <begin position="225"/>
        <end position="248"/>
    </location>
</feature>
<evidence type="ECO:0000256" key="4">
    <source>
        <dbReference type="ARBA" id="ARBA00022692"/>
    </source>
</evidence>
<keyword evidence="10" id="KW-1185">Reference proteome</keyword>
<evidence type="ECO:0000256" key="3">
    <source>
        <dbReference type="ARBA" id="ARBA00022448"/>
    </source>
</evidence>
<evidence type="ECO:0000313" key="9">
    <source>
        <dbReference type="EMBL" id="MBC5736436.1"/>
    </source>
</evidence>
<proteinExistence type="inferred from homology"/>
<keyword evidence="4 7" id="KW-0812">Transmembrane</keyword>
<dbReference type="Pfam" id="PF03600">
    <property type="entry name" value="CitMHS"/>
    <property type="match status" value="1"/>
</dbReference>
<feature type="transmembrane region" description="Helical" evidence="7">
    <location>
        <begin position="426"/>
        <end position="450"/>
    </location>
</feature>
<dbReference type="GO" id="GO:0022857">
    <property type="term" value="F:transmembrane transporter activity"/>
    <property type="evidence" value="ECO:0007669"/>
    <property type="project" value="TreeGrafter"/>
</dbReference>
<accession>A0A8J6JBJ1</accession>
<evidence type="ECO:0000256" key="6">
    <source>
        <dbReference type="ARBA" id="ARBA00023136"/>
    </source>
</evidence>
<feature type="domain" description="Citrate transporter-like" evidence="8">
    <location>
        <begin position="63"/>
        <end position="430"/>
    </location>
</feature>
<comment type="caution">
    <text evidence="9">The sequence shown here is derived from an EMBL/GenBank/DDBJ whole genome shotgun (WGS) entry which is preliminary data.</text>
</comment>
<name>A0A8J6JBJ1_9FIRM</name>
<sequence length="488" mass="53036">MSTELAAKGSLATRNKPSYYVNSLICVGIMLLFRFIPPVEPITALGMNILGIFIGMIYGWLTVGMAWPSLFGIILLGLSGMMSVADAFKSGFGNNTILLILFSFILTGVLGTSGVAKWIANKLVSFKIARGRPWVLSFLILFSMFVLSSVISITAAIMVVWSMFYGICEVYQFKKGEKWPMLMLVGIAFSGSLAYQLFPFKSLPAVVIGNYADLSGGGDINFFRYFIWMLITDWIIIGIYLLAMKFVFKPDVSKIKNSDASIVGEEKLNPYQRFILIYFICYIVAVLLPSILPADFALTILLNKINTTGITALFVLGLVFINFKEGGTLGDMFRPINWDLIFLLVGALTISSAISNADTGITAWISQVMGPVLQGKSFLIFAFLLILAATVVTNFCNNMATVAIFTPIAYNLCIASGAGVNVKAIMVVLITVCSTALITPAGSTPAALIYGNKEWVPGKYPFTLGLFAVAATFVVMFCIGLPLANVLF</sequence>
<feature type="transmembrane region" description="Helical" evidence="7">
    <location>
        <begin position="377"/>
        <end position="395"/>
    </location>
</feature>
<protein>
    <submittedName>
        <fullName evidence="9">Anion permease</fullName>
    </submittedName>
</protein>
<organism evidence="9 10">
    <name type="scientific">Lawsonibacter faecis</name>
    <dbReference type="NCBI Taxonomy" id="2763052"/>
    <lineage>
        <taxon>Bacteria</taxon>
        <taxon>Bacillati</taxon>
        <taxon>Bacillota</taxon>
        <taxon>Clostridia</taxon>
        <taxon>Eubacteriales</taxon>
        <taxon>Oscillospiraceae</taxon>
        <taxon>Lawsonibacter</taxon>
    </lineage>
</organism>
<dbReference type="RefSeq" id="WP_186918723.1">
    <property type="nucleotide sequence ID" value="NZ_JACOPQ010000003.1"/>
</dbReference>
<keyword evidence="5 7" id="KW-1133">Transmembrane helix</keyword>
<keyword evidence="3" id="KW-0813">Transport</keyword>
<feature type="transmembrane region" description="Helical" evidence="7">
    <location>
        <begin position="462"/>
        <end position="484"/>
    </location>
</feature>
<gene>
    <name evidence="9" type="ORF">H8S62_05380</name>
</gene>
<evidence type="ECO:0000259" key="8">
    <source>
        <dbReference type="Pfam" id="PF03600"/>
    </source>
</evidence>
<feature type="transmembrane region" description="Helical" evidence="7">
    <location>
        <begin position="179"/>
        <end position="198"/>
    </location>
</feature>
<feature type="transmembrane region" description="Helical" evidence="7">
    <location>
        <begin position="275"/>
        <end position="293"/>
    </location>
</feature>
<feature type="transmembrane region" description="Helical" evidence="7">
    <location>
        <begin position="67"/>
        <end position="85"/>
    </location>
</feature>
<dbReference type="Proteomes" id="UP000607645">
    <property type="component" value="Unassembled WGS sequence"/>
</dbReference>
<feature type="transmembrane region" description="Helical" evidence="7">
    <location>
        <begin position="19"/>
        <end position="36"/>
    </location>
</feature>
<feature type="transmembrane region" description="Helical" evidence="7">
    <location>
        <begin position="43"/>
        <end position="61"/>
    </location>
</feature>
<reference evidence="9" key="1">
    <citation type="submission" date="2020-08" db="EMBL/GenBank/DDBJ databases">
        <title>Genome public.</title>
        <authorList>
            <person name="Liu C."/>
            <person name="Sun Q."/>
        </authorList>
    </citation>
    <scope>NUCLEOTIDE SEQUENCE</scope>
    <source>
        <strain evidence="9">NSJ-52</strain>
    </source>
</reference>
<dbReference type="GO" id="GO:0005886">
    <property type="term" value="C:plasma membrane"/>
    <property type="evidence" value="ECO:0007669"/>
    <property type="project" value="TreeGrafter"/>
</dbReference>
<evidence type="ECO:0000256" key="1">
    <source>
        <dbReference type="ARBA" id="ARBA00004141"/>
    </source>
</evidence>